<proteinExistence type="predicted"/>
<evidence type="ECO:0000313" key="3">
    <source>
        <dbReference type="Proteomes" id="UP000588098"/>
    </source>
</evidence>
<dbReference type="InterPro" id="IPR021678">
    <property type="entry name" value="DUF3263"/>
</dbReference>
<reference evidence="2 3" key="1">
    <citation type="submission" date="2020-08" db="EMBL/GenBank/DDBJ databases">
        <title>Genomic Encyclopedia of Type Strains, Phase III (KMG-III): the genomes of soil and plant-associated and newly described type strains.</title>
        <authorList>
            <person name="Whitman W."/>
        </authorList>
    </citation>
    <scope>NUCLEOTIDE SEQUENCE [LARGE SCALE GENOMIC DNA]</scope>
    <source>
        <strain evidence="2 3">CECT 8305</strain>
    </source>
</reference>
<evidence type="ECO:0008006" key="4">
    <source>
        <dbReference type="Google" id="ProtNLM"/>
    </source>
</evidence>
<gene>
    <name evidence="2" type="ORF">FHS42_001569</name>
</gene>
<dbReference type="RefSeq" id="WP_376772542.1">
    <property type="nucleotide sequence ID" value="NZ_JACHJL010000003.1"/>
</dbReference>
<organism evidence="2 3">
    <name type="scientific">Streptomyces zagrosensis</name>
    <dbReference type="NCBI Taxonomy" id="1042984"/>
    <lineage>
        <taxon>Bacteria</taxon>
        <taxon>Bacillati</taxon>
        <taxon>Actinomycetota</taxon>
        <taxon>Actinomycetes</taxon>
        <taxon>Kitasatosporales</taxon>
        <taxon>Streptomycetaceae</taxon>
        <taxon>Streptomyces</taxon>
    </lineage>
</organism>
<name>A0A7W9Q8J7_9ACTN</name>
<keyword evidence="3" id="KW-1185">Reference proteome</keyword>
<accession>A0A7W9Q8J7</accession>
<feature type="compositionally biased region" description="Polar residues" evidence="1">
    <location>
        <begin position="1"/>
        <end position="21"/>
    </location>
</feature>
<evidence type="ECO:0000313" key="2">
    <source>
        <dbReference type="EMBL" id="MBB5934522.1"/>
    </source>
</evidence>
<evidence type="ECO:0000256" key="1">
    <source>
        <dbReference type="SAM" id="MobiDB-lite"/>
    </source>
</evidence>
<dbReference type="Pfam" id="PF11662">
    <property type="entry name" value="DUF3263"/>
    <property type="match status" value="1"/>
</dbReference>
<feature type="compositionally biased region" description="Low complexity" evidence="1">
    <location>
        <begin position="26"/>
        <end position="39"/>
    </location>
</feature>
<comment type="caution">
    <text evidence="2">The sequence shown here is derived from an EMBL/GenBank/DDBJ whole genome shotgun (WGS) entry which is preliminary data.</text>
</comment>
<sequence>MTQPAEPDPTSNGSPSDSGPLSNDPAGSATVDSAADGSAADGGGGAAATHGLSERDLAVLAAERRGWPGPGAKERAIRERLGISPTRYYQLLNALLDDPRALRHDPVTVNRLRRIREARRARR</sequence>
<feature type="region of interest" description="Disordered" evidence="1">
    <location>
        <begin position="1"/>
        <end position="49"/>
    </location>
</feature>
<protein>
    <recommendedName>
        <fullName evidence="4">DUF3263 domain-containing protein</fullName>
    </recommendedName>
</protein>
<dbReference type="AlphaFoldDB" id="A0A7W9Q8J7"/>
<dbReference type="Proteomes" id="UP000588098">
    <property type="component" value="Unassembled WGS sequence"/>
</dbReference>
<dbReference type="EMBL" id="JACHJL010000003">
    <property type="protein sequence ID" value="MBB5934522.1"/>
    <property type="molecule type" value="Genomic_DNA"/>
</dbReference>